<dbReference type="EMBL" id="LR796357">
    <property type="protein sequence ID" value="CAB4139237.1"/>
    <property type="molecule type" value="Genomic_DNA"/>
</dbReference>
<accession>A0A6J5M1Q8</accession>
<name>A0A6J5M1Q8_9CAUD</name>
<gene>
    <name evidence="1" type="ORF">UFOVP349_22</name>
</gene>
<reference evidence="1" key="1">
    <citation type="submission" date="2020-04" db="EMBL/GenBank/DDBJ databases">
        <authorList>
            <person name="Chiriac C."/>
            <person name="Salcher M."/>
            <person name="Ghai R."/>
            <person name="Kavagutti S V."/>
        </authorList>
    </citation>
    <scope>NUCLEOTIDE SEQUENCE</scope>
</reference>
<evidence type="ECO:0000313" key="1">
    <source>
        <dbReference type="EMBL" id="CAB4139237.1"/>
    </source>
</evidence>
<sequence>MKTYTVRIKNISAQVDKMTLAKGEWAQEKVIARDNHHAIQIATQRLFDGCKMHVEGAYGTDGTLIGSITTGKNMYGKILAEEPVAARHA</sequence>
<protein>
    <submittedName>
        <fullName evidence="1">Uncharacterized protein</fullName>
    </submittedName>
</protein>
<organism evidence="1">
    <name type="scientific">uncultured Caudovirales phage</name>
    <dbReference type="NCBI Taxonomy" id="2100421"/>
    <lineage>
        <taxon>Viruses</taxon>
        <taxon>Duplodnaviria</taxon>
        <taxon>Heunggongvirae</taxon>
        <taxon>Uroviricota</taxon>
        <taxon>Caudoviricetes</taxon>
        <taxon>Peduoviridae</taxon>
        <taxon>Maltschvirus</taxon>
        <taxon>Maltschvirus maltsch</taxon>
    </lineage>
</organism>
<proteinExistence type="predicted"/>